<sequence>MNLGRDDQYMLAVLSATKTGRGTRPFRHDLLKLAELVGVITLAPLDDGQDEEYEVTTTDGRTLVLRPTEVEPFIAGICASHHAAFGLPITGLAEIMDELLDQDRSVKASLARASSLSRESWRIQAERTRERQP</sequence>
<evidence type="ECO:0000313" key="2">
    <source>
        <dbReference type="Proteomes" id="UP000237846"/>
    </source>
</evidence>
<name>A0A2T0Q582_9ACTN</name>
<dbReference type="RefSeq" id="WP_106246423.1">
    <property type="nucleotide sequence ID" value="NZ_PVZC01000004.1"/>
</dbReference>
<dbReference type="OrthoDB" id="9895327at2"/>
<dbReference type="AlphaFoldDB" id="A0A2T0Q582"/>
<reference evidence="1 2" key="1">
    <citation type="submission" date="2018-03" db="EMBL/GenBank/DDBJ databases">
        <title>Genomic Encyclopedia of Archaeal and Bacterial Type Strains, Phase II (KMG-II): from individual species to whole genera.</title>
        <authorList>
            <person name="Goeker M."/>
        </authorList>
    </citation>
    <scope>NUCLEOTIDE SEQUENCE [LARGE SCALE GENOMIC DNA]</scope>
    <source>
        <strain evidence="1 2">DSM 45601</strain>
    </source>
</reference>
<keyword evidence="2" id="KW-1185">Reference proteome</keyword>
<dbReference type="EMBL" id="PVZC01000004">
    <property type="protein sequence ID" value="PRX98871.1"/>
    <property type="molecule type" value="Genomic_DNA"/>
</dbReference>
<evidence type="ECO:0000313" key="1">
    <source>
        <dbReference type="EMBL" id="PRX98871.1"/>
    </source>
</evidence>
<accession>A0A2T0Q582</accession>
<comment type="caution">
    <text evidence="1">The sequence shown here is derived from an EMBL/GenBank/DDBJ whole genome shotgun (WGS) entry which is preliminary data.</text>
</comment>
<protein>
    <submittedName>
        <fullName evidence="1">Uncharacterized protein</fullName>
    </submittedName>
</protein>
<gene>
    <name evidence="1" type="ORF">CLV72_104451</name>
</gene>
<proteinExistence type="predicted"/>
<organism evidence="1 2">
    <name type="scientific">Allonocardiopsis opalescens</name>
    <dbReference type="NCBI Taxonomy" id="1144618"/>
    <lineage>
        <taxon>Bacteria</taxon>
        <taxon>Bacillati</taxon>
        <taxon>Actinomycetota</taxon>
        <taxon>Actinomycetes</taxon>
        <taxon>Streptosporangiales</taxon>
        <taxon>Allonocardiopsis</taxon>
    </lineage>
</organism>
<dbReference type="Proteomes" id="UP000237846">
    <property type="component" value="Unassembled WGS sequence"/>
</dbReference>